<evidence type="ECO:0000313" key="7">
    <source>
        <dbReference type="EMBL" id="MQT16878.1"/>
    </source>
</evidence>
<evidence type="ECO:0000256" key="4">
    <source>
        <dbReference type="PIRSR" id="PIRSR603782-2"/>
    </source>
</evidence>
<dbReference type="PANTHER" id="PTHR12151">
    <property type="entry name" value="ELECTRON TRANSPORT PROTIN SCO1/SENC FAMILY MEMBER"/>
    <property type="match status" value="1"/>
</dbReference>
<dbReference type="Proteomes" id="UP000481327">
    <property type="component" value="Unassembled WGS sequence"/>
</dbReference>
<dbReference type="SUPFAM" id="SSF52833">
    <property type="entry name" value="Thioredoxin-like"/>
    <property type="match status" value="1"/>
</dbReference>
<protein>
    <submittedName>
        <fullName evidence="7">Redoxin domain-containing protein</fullName>
    </submittedName>
</protein>
<dbReference type="InterPro" id="IPR036249">
    <property type="entry name" value="Thioredoxin-like_sf"/>
</dbReference>
<name>A0A7C9GUD0_9SPHN</name>
<accession>A0A7C9GUD0</accession>
<evidence type="ECO:0000313" key="8">
    <source>
        <dbReference type="Proteomes" id="UP000481327"/>
    </source>
</evidence>
<dbReference type="Gene3D" id="3.40.30.10">
    <property type="entry name" value="Glutaredoxin"/>
    <property type="match status" value="1"/>
</dbReference>
<keyword evidence="3" id="KW-0479">Metal-binding</keyword>
<evidence type="ECO:0000256" key="5">
    <source>
        <dbReference type="SAM" id="Phobius"/>
    </source>
</evidence>
<dbReference type="RefSeq" id="WP_152577327.1">
    <property type="nucleotide sequence ID" value="NZ_JAATJI010000001.1"/>
</dbReference>
<feature type="binding site" evidence="3">
    <location>
        <position position="164"/>
    </location>
    <ligand>
        <name>Cu cation</name>
        <dbReference type="ChEBI" id="CHEBI:23378"/>
    </ligand>
</feature>
<dbReference type="GO" id="GO:0046872">
    <property type="term" value="F:metal ion binding"/>
    <property type="evidence" value="ECO:0007669"/>
    <property type="project" value="UniProtKB-KW"/>
</dbReference>
<keyword evidence="5" id="KW-0812">Transmembrane</keyword>
<organism evidence="7 8">
    <name type="scientific">Sandarakinorhabdus fusca</name>
    <dbReference type="NCBI Taxonomy" id="1439888"/>
    <lineage>
        <taxon>Bacteria</taxon>
        <taxon>Pseudomonadati</taxon>
        <taxon>Pseudomonadota</taxon>
        <taxon>Alphaproteobacteria</taxon>
        <taxon>Sphingomonadales</taxon>
        <taxon>Sphingosinicellaceae</taxon>
        <taxon>Sandarakinorhabdus</taxon>
    </lineage>
</organism>
<keyword evidence="8" id="KW-1185">Reference proteome</keyword>
<comment type="similarity">
    <text evidence="1">Belongs to the SCO1/2 family.</text>
</comment>
<dbReference type="FunFam" id="3.40.30.10:FF:000013">
    <property type="entry name" value="Blast:Protein SCO1 homolog, mitochondrial"/>
    <property type="match status" value="1"/>
</dbReference>
<dbReference type="AlphaFoldDB" id="A0A7C9GUD0"/>
<proteinExistence type="inferred from homology"/>
<reference evidence="7 8" key="1">
    <citation type="submission" date="2019-09" db="EMBL/GenBank/DDBJ databases">
        <title>Polymorphobacter sp. isolated from a lake in China.</title>
        <authorList>
            <person name="Liu Z."/>
        </authorList>
    </citation>
    <scope>NUCLEOTIDE SEQUENCE [LARGE SCALE GENOMIC DNA]</scope>
    <source>
        <strain evidence="7 8">D40P</strain>
    </source>
</reference>
<feature type="transmembrane region" description="Helical" evidence="5">
    <location>
        <begin position="6"/>
        <end position="25"/>
    </location>
</feature>
<evidence type="ECO:0000256" key="3">
    <source>
        <dbReference type="PIRSR" id="PIRSR603782-1"/>
    </source>
</evidence>
<dbReference type="PANTHER" id="PTHR12151:SF25">
    <property type="entry name" value="LINALOOL DEHYDRATASE_ISOMERASE DOMAIN-CONTAINING PROTEIN"/>
    <property type="match status" value="1"/>
</dbReference>
<dbReference type="OrthoDB" id="9790194at2"/>
<dbReference type="InterPro" id="IPR003782">
    <property type="entry name" value="SCO1/SenC"/>
</dbReference>
<dbReference type="EMBL" id="WIOL01000002">
    <property type="protein sequence ID" value="MQT16878.1"/>
    <property type="molecule type" value="Genomic_DNA"/>
</dbReference>
<gene>
    <name evidence="7" type="ORF">F3168_06365</name>
</gene>
<comment type="caution">
    <text evidence="7">The sequence shown here is derived from an EMBL/GenBank/DDBJ whole genome shotgun (WGS) entry which is preliminary data.</text>
</comment>
<feature type="binding site" evidence="3">
    <location>
        <position position="75"/>
    </location>
    <ligand>
        <name>Cu cation</name>
        <dbReference type="ChEBI" id="CHEBI:23378"/>
    </ligand>
</feature>
<evidence type="ECO:0000256" key="1">
    <source>
        <dbReference type="ARBA" id="ARBA00010996"/>
    </source>
</evidence>
<feature type="binding site" evidence="3">
    <location>
        <position position="71"/>
    </location>
    <ligand>
        <name>Cu cation</name>
        <dbReference type="ChEBI" id="CHEBI:23378"/>
    </ligand>
</feature>
<feature type="domain" description="Thioredoxin" evidence="6">
    <location>
        <begin position="33"/>
        <end position="199"/>
    </location>
</feature>
<keyword evidence="5" id="KW-0472">Membrane</keyword>
<dbReference type="PROSITE" id="PS51352">
    <property type="entry name" value="THIOREDOXIN_2"/>
    <property type="match status" value="1"/>
</dbReference>
<keyword evidence="5" id="KW-1133">Transmembrane helix</keyword>
<dbReference type="CDD" id="cd02968">
    <property type="entry name" value="SCO"/>
    <property type="match status" value="1"/>
</dbReference>
<keyword evidence="4" id="KW-1015">Disulfide bond</keyword>
<keyword evidence="2 3" id="KW-0186">Copper</keyword>
<evidence type="ECO:0000259" key="6">
    <source>
        <dbReference type="PROSITE" id="PS51352"/>
    </source>
</evidence>
<dbReference type="Pfam" id="PF02630">
    <property type="entry name" value="SCO1-SenC"/>
    <property type="match status" value="1"/>
</dbReference>
<dbReference type="InterPro" id="IPR013766">
    <property type="entry name" value="Thioredoxin_domain"/>
</dbReference>
<feature type="disulfide bond" description="Redox-active" evidence="4">
    <location>
        <begin position="71"/>
        <end position="75"/>
    </location>
</feature>
<evidence type="ECO:0000256" key="2">
    <source>
        <dbReference type="ARBA" id="ARBA00023008"/>
    </source>
</evidence>
<sequence length="199" mass="21213">MTGRSLWIMLGVTALLAIGIAWMRFNAPPSGNLAGSSLGGAFALTNQDGKPVTDKDYAGQYRLIYFGYTFCPDVCPTDVGYISRGLADFEKGQPARGARVTPIFVTVDPERDDVAAVKAFTAAFHPRLVGLTGSPAAIDAARKAYGIYAKKVATSDPDNYLVDHFAVIYLFGPDGAPIAFLPHGSTPADVTAMLETYVR</sequence>